<organism evidence="1 2">
    <name type="scientific">Glutamicibacter halophytocola</name>
    <dbReference type="NCBI Taxonomy" id="1933880"/>
    <lineage>
        <taxon>Bacteria</taxon>
        <taxon>Bacillati</taxon>
        <taxon>Actinomycetota</taxon>
        <taxon>Actinomycetes</taxon>
        <taxon>Micrococcales</taxon>
        <taxon>Micrococcaceae</taxon>
        <taxon>Glutamicibacter</taxon>
    </lineage>
</organism>
<name>A0ABX5YEH7_9MICC</name>
<dbReference type="Proteomes" id="UP000320717">
    <property type="component" value="Chromosome"/>
</dbReference>
<proteinExistence type="predicted"/>
<gene>
    <name evidence="1" type="ORF">FQA45_09795</name>
</gene>
<accession>A0ABX5YEH7</accession>
<dbReference type="EMBL" id="CP042260">
    <property type="protein sequence ID" value="QDY68054.1"/>
    <property type="molecule type" value="Genomic_DNA"/>
</dbReference>
<evidence type="ECO:0000313" key="1">
    <source>
        <dbReference type="EMBL" id="QDY68054.1"/>
    </source>
</evidence>
<evidence type="ECO:0000313" key="2">
    <source>
        <dbReference type="Proteomes" id="UP000320717"/>
    </source>
</evidence>
<keyword evidence="2" id="KW-1185">Reference proteome</keyword>
<protein>
    <submittedName>
        <fullName evidence="1">Uncharacterized protein</fullName>
    </submittedName>
</protein>
<reference evidence="1 2" key="1">
    <citation type="submission" date="2019-07" db="EMBL/GenBank/DDBJ databases">
        <title>Complete Genome Sequence of drought tolerant Plant Growth-Promoting Rhizobacterium Glutamicibacter halophytocola DR408.</title>
        <authorList>
            <person name="Nishu S.D."/>
            <person name="Lee T.K."/>
        </authorList>
    </citation>
    <scope>NUCLEOTIDE SEQUENCE [LARGE SCALE GENOMIC DNA]</scope>
    <source>
        <strain evidence="1 2">DR408</strain>
    </source>
</reference>
<sequence>MHKFAGLAQNWESHISNPAADLGIVSTVAWVDEELKSFIGTEHELNDLTSLATVLLPKSAQSATWYTRLYPSSGFEERLEDTNDLKSIILDGNGAIKHLNSLENPIIFCIIDRSISDDTGAEVINQLRNTRGTPLSLADDLLWSPPIGIEALAFTVPL</sequence>